<dbReference type="GO" id="GO:0003713">
    <property type="term" value="F:transcription coactivator activity"/>
    <property type="evidence" value="ECO:0007669"/>
    <property type="project" value="TreeGrafter"/>
</dbReference>
<keyword evidence="5 11" id="KW-0805">Transcription regulation</keyword>
<dbReference type="InterPro" id="IPR009401">
    <property type="entry name" value="Med13_C"/>
</dbReference>
<sequence length="1113" mass="120934">STLDALFDSPLGEDMAMASSPALAEGALNHLVNDLDNGLAKVSRSGLVSGQSTPGHRKKRRKLGVISGPLGLETSGMHYKGRMVPAVNGLGVVLLAKTTTGTGGMTGPTEVPSLLSGTTTPRLSKGGGIATAAGMIGSRRDLVRFFPPLPRSSGETSIPTSPKRDAVDMVGFTSYPKARSLFEHYQDSLSRDSFLEVVRIICQQAALGSYTGLDATLRGTTSQGWAANGLPSPEPLDTERQVMSQTTLLLQQWLPLCTQGWQGEAVTNTAVKSSPVDQAVGFLARYTQNSAVIVKLQRTLESTWCRLVAGETSGPLPDTTTGPLRGIHFRGPLTLGQLSEISEQNQSTPKYSRLYIKKRRSQDQGVESLDNPEVVVGYHYPHSPLVLERNELGRSEHTDGLQLQVSPTILTLWEKMQLKPYSSTKNITYFALVPTQSRNFENEYLPGAVGWFMRELGAMYHACRLGVHQPGQLDGLSTGIVPVVDPEPATGGPALLGESRFHPYMMACERLGVALRSRFPLDHPDSQKWGSKDAFTGTSSHVVVYIVNPSRDPSAVFELCNCIRMLQSMWRNSKRNHPALESMTFQILDSFTITKAHALGTRTNLRALAFSVYTKCFRSLPVVSVESDKNLSTASLSTILKSHLPEEIRSLWPRCFAPPLALARPLPSIRMVNMTSGSMPFVSPLDSGTTIHVFYGLSVSERWVVAVWVDYRGHLVDVGVYENTGDSVGPSSSAASGTGEGASSTAGMGVDSKPMGVVHEAVLRRIWTKTEALEHIFGLPFKYVVARLGSLAEQEYNTWDQILLEKQTATLVAVYPNSSFFAVPAVDSEEDLGTSTLEERSNSRVSNPPTPSKRFISRERSNESVPGRLLRQENSNGSPSRSHSSALSSPKPSPASHPSHTSTPDSKSQGSTPGKERDAPAWSETLMSNSGPTQAYVFNHRQPLPLAHDPGWSLGGTLGPVFSQATGCLLKQLSLTDHHHPNGVSDSGDTLPPVQQYCLEVRLVRPSAIQTAVATLRDTLRQYHQLTFLNHWVLLHDDASDNTTTTTTEVPWVDLGGSPAEEITGILPSLYRTSVVHPTLWAFLPLPLVMFQRVIRLFAALEAPTLVRESVTA</sequence>
<evidence type="ECO:0000256" key="6">
    <source>
        <dbReference type="ARBA" id="ARBA00023159"/>
    </source>
</evidence>
<feature type="domain" description="Mediator complex subunit Med13 C-terminal" evidence="13">
    <location>
        <begin position="657"/>
        <end position="1038"/>
    </location>
</feature>
<feature type="domain" description="MID" evidence="14">
    <location>
        <begin position="425"/>
        <end position="616"/>
    </location>
</feature>
<dbReference type="GO" id="GO:0016592">
    <property type="term" value="C:mediator complex"/>
    <property type="evidence" value="ECO:0007669"/>
    <property type="project" value="InterPro"/>
</dbReference>
<evidence type="ECO:0000259" key="13">
    <source>
        <dbReference type="Pfam" id="PF06333"/>
    </source>
</evidence>
<name>A0A9W8AZU3_9FUNG</name>
<feature type="region of interest" description="Disordered" evidence="12">
    <location>
        <begin position="727"/>
        <end position="750"/>
    </location>
</feature>
<evidence type="ECO:0000256" key="5">
    <source>
        <dbReference type="ARBA" id="ARBA00023015"/>
    </source>
</evidence>
<dbReference type="GO" id="GO:0045944">
    <property type="term" value="P:positive regulation of transcription by RNA polymerase II"/>
    <property type="evidence" value="ECO:0007669"/>
    <property type="project" value="TreeGrafter"/>
</dbReference>
<feature type="region of interest" description="Disordered" evidence="12">
    <location>
        <begin position="103"/>
        <end position="123"/>
    </location>
</feature>
<reference evidence="15" key="1">
    <citation type="submission" date="2022-07" db="EMBL/GenBank/DDBJ databases">
        <title>Phylogenomic reconstructions and comparative analyses of Kickxellomycotina fungi.</title>
        <authorList>
            <person name="Reynolds N.K."/>
            <person name="Stajich J.E."/>
            <person name="Barry K."/>
            <person name="Grigoriev I.V."/>
            <person name="Crous P."/>
            <person name="Smith M.E."/>
        </authorList>
    </citation>
    <scope>NUCLEOTIDE SEQUENCE</scope>
    <source>
        <strain evidence="15">RSA 1196</strain>
    </source>
</reference>
<evidence type="ECO:0000256" key="12">
    <source>
        <dbReference type="SAM" id="MobiDB-lite"/>
    </source>
</evidence>
<evidence type="ECO:0000256" key="4">
    <source>
        <dbReference type="ARBA" id="ARBA00022491"/>
    </source>
</evidence>
<feature type="region of interest" description="Disordered" evidence="12">
    <location>
        <begin position="832"/>
        <end position="928"/>
    </location>
</feature>
<comment type="similarity">
    <text evidence="2 11">Belongs to the Mediator complex subunit 13 family.</text>
</comment>
<evidence type="ECO:0000256" key="10">
    <source>
        <dbReference type="ARBA" id="ARBA00032008"/>
    </source>
</evidence>
<evidence type="ECO:0000256" key="9">
    <source>
        <dbReference type="ARBA" id="ARBA00025661"/>
    </source>
</evidence>
<evidence type="ECO:0000313" key="16">
    <source>
        <dbReference type="Proteomes" id="UP001150925"/>
    </source>
</evidence>
<accession>A0A9W8AZU3</accession>
<dbReference type="OrthoDB" id="103819at2759"/>
<feature type="compositionally biased region" description="Low complexity" evidence="12">
    <location>
        <begin position="727"/>
        <end position="749"/>
    </location>
</feature>
<keyword evidence="4 11" id="KW-0678">Repressor</keyword>
<keyword evidence="8 11" id="KW-0539">Nucleus</keyword>
<feature type="compositionally biased region" description="Low complexity" evidence="12">
    <location>
        <begin position="875"/>
        <end position="908"/>
    </location>
</feature>
<dbReference type="Proteomes" id="UP001150925">
    <property type="component" value="Unassembled WGS sequence"/>
</dbReference>
<evidence type="ECO:0000256" key="1">
    <source>
        <dbReference type="ARBA" id="ARBA00004123"/>
    </source>
</evidence>
<keyword evidence="6 11" id="KW-0010">Activator</keyword>
<dbReference type="Pfam" id="PF18296">
    <property type="entry name" value="MID_MedPIWI"/>
    <property type="match status" value="1"/>
</dbReference>
<dbReference type="EMBL" id="JANBPY010000048">
    <property type="protein sequence ID" value="KAJ1969533.1"/>
    <property type="molecule type" value="Genomic_DNA"/>
</dbReference>
<evidence type="ECO:0000256" key="3">
    <source>
        <dbReference type="ARBA" id="ARBA00019618"/>
    </source>
</evidence>
<evidence type="ECO:0000256" key="8">
    <source>
        <dbReference type="ARBA" id="ARBA00023242"/>
    </source>
</evidence>
<comment type="subunit">
    <text evidence="11">Component of the SRB8-11 complex, which itself associates with the Mediator complex.</text>
</comment>
<dbReference type="PANTHER" id="PTHR48249:SF3">
    <property type="entry name" value="MEDIATOR OF RNA POLYMERASE II TRANSCRIPTION SUBUNIT 13"/>
    <property type="match status" value="1"/>
</dbReference>
<keyword evidence="7 11" id="KW-0804">Transcription</keyword>
<gene>
    <name evidence="15" type="primary">SSN2</name>
    <name evidence="15" type="ORF">IWQ62_000572</name>
</gene>
<evidence type="ECO:0000256" key="2">
    <source>
        <dbReference type="ARBA" id="ARBA00009354"/>
    </source>
</evidence>
<comment type="caution">
    <text evidence="15">The sequence shown here is derived from an EMBL/GenBank/DDBJ whole genome shotgun (WGS) entry which is preliminary data.</text>
</comment>
<evidence type="ECO:0000313" key="15">
    <source>
        <dbReference type="EMBL" id="KAJ1969533.1"/>
    </source>
</evidence>
<evidence type="ECO:0000256" key="11">
    <source>
        <dbReference type="RuleBase" id="RU364134"/>
    </source>
</evidence>
<keyword evidence="16" id="KW-1185">Reference proteome</keyword>
<organism evidence="15 16">
    <name type="scientific">Dispira parvispora</name>
    <dbReference type="NCBI Taxonomy" id="1520584"/>
    <lineage>
        <taxon>Eukaryota</taxon>
        <taxon>Fungi</taxon>
        <taxon>Fungi incertae sedis</taxon>
        <taxon>Zoopagomycota</taxon>
        <taxon>Kickxellomycotina</taxon>
        <taxon>Dimargaritomycetes</taxon>
        <taxon>Dimargaritales</taxon>
        <taxon>Dimargaritaceae</taxon>
        <taxon>Dispira</taxon>
    </lineage>
</organism>
<dbReference type="Pfam" id="PF06333">
    <property type="entry name" value="Med13_C"/>
    <property type="match status" value="1"/>
</dbReference>
<dbReference type="InterPro" id="IPR041285">
    <property type="entry name" value="MID_MedPIWI"/>
</dbReference>
<comment type="subcellular location">
    <subcellularLocation>
        <location evidence="1 11">Nucleus</location>
    </subcellularLocation>
</comment>
<protein>
    <recommendedName>
        <fullName evidence="3 11">Mediator of RNA polymerase II transcription subunit 13</fullName>
    </recommendedName>
    <alternativeName>
        <fullName evidence="10 11">Mediator complex subunit 13</fullName>
    </alternativeName>
</protein>
<dbReference type="InterPro" id="IPR051139">
    <property type="entry name" value="Mediator_complx_sub13"/>
</dbReference>
<dbReference type="AlphaFoldDB" id="A0A9W8AZU3"/>
<comment type="function">
    <text evidence="9 11">Component of the SRB8-11 complex. The SRB8-11 complex is a regulatory module of the Mediator complex which is itself involved in regulation of basal and activated RNA polymerase II-dependent transcription. The SRB8-11 complex may be involved in the transcriptional repression of a subset of genes regulated by Mediator. It may inhibit the association of the Mediator complex with RNA polymerase II to form the holoenzyme complex.</text>
</comment>
<evidence type="ECO:0000256" key="7">
    <source>
        <dbReference type="ARBA" id="ARBA00023163"/>
    </source>
</evidence>
<feature type="non-terminal residue" evidence="15">
    <location>
        <position position="1"/>
    </location>
</feature>
<dbReference type="PANTHER" id="PTHR48249">
    <property type="entry name" value="MEDIATOR OF RNA POLYMERASE II TRANSCRIPTION SUBUNIT 13"/>
    <property type="match status" value="1"/>
</dbReference>
<proteinExistence type="inferred from homology"/>
<evidence type="ECO:0000259" key="14">
    <source>
        <dbReference type="Pfam" id="PF18296"/>
    </source>
</evidence>